<evidence type="ECO:0008006" key="4">
    <source>
        <dbReference type="Google" id="ProtNLM"/>
    </source>
</evidence>
<reference evidence="2 3" key="1">
    <citation type="submission" date="2014-11" db="EMBL/GenBank/DDBJ databases">
        <title>Draft Genome Sequence of Brevibacterium linens AE038-8.</title>
        <authorList>
            <person name="Maizel D."/>
            <person name="Utturkar S.M."/>
            <person name="Brown S.D."/>
            <person name="Ferrero M."/>
            <person name="Rosen B.P."/>
        </authorList>
    </citation>
    <scope>NUCLEOTIDE SEQUENCE [LARGE SCALE GENOMIC DNA]</scope>
    <source>
        <strain evidence="2 3">AE038-8</strain>
    </source>
</reference>
<feature type="compositionally biased region" description="Low complexity" evidence="1">
    <location>
        <begin position="349"/>
        <end position="368"/>
    </location>
</feature>
<dbReference type="STRING" id="1703.BLSMQ_1697"/>
<organism evidence="2 3">
    <name type="scientific">Brevibacterium linens</name>
    <dbReference type="NCBI Taxonomy" id="1703"/>
    <lineage>
        <taxon>Bacteria</taxon>
        <taxon>Bacillati</taxon>
        <taxon>Actinomycetota</taxon>
        <taxon>Actinomycetes</taxon>
        <taxon>Micrococcales</taxon>
        <taxon>Brevibacteriaceae</taxon>
        <taxon>Brevibacterium</taxon>
    </lineage>
</organism>
<evidence type="ECO:0000313" key="2">
    <source>
        <dbReference type="EMBL" id="KHS51830.1"/>
    </source>
</evidence>
<evidence type="ECO:0000256" key="1">
    <source>
        <dbReference type="SAM" id="MobiDB-lite"/>
    </source>
</evidence>
<dbReference type="PATRIC" id="fig|1703.6.peg.2278"/>
<protein>
    <recommendedName>
        <fullName evidence="4">Aminoglycoside phosphotransferase</fullName>
    </recommendedName>
</protein>
<feature type="compositionally biased region" description="Low complexity" evidence="1">
    <location>
        <begin position="322"/>
        <end position="337"/>
    </location>
</feature>
<sequence>MSQPNPDGRLGKVDTKALKLTAIAATMLDGFVPTSWTPLPPLDAGVRVLLGDGEQQLVASAQIQLDRTADIGSAAEAGRIYEAMYPHADFVWPRLRAITEVDADFFDTSSPTTVTLSDPLPGAPLGDVPIADTARASSLAQALATLHSAAPEPVSDAGFPVEDPSRSQFLILERLDQAASTGRVPSSLLQHWEEEFEKVALWHFLATPIHGSLDETSVYTDQERVLALAEIGRLRVADPAIDLAAASALIDPAALPTFYEEYRNSRPRADEYVIARAELLAEFAVLDWLLEAVDSGDGTAVDDAAELLNSFNDVLFGGSADENASAEAPAADSAAGSADDESSRDEAPRGAAAATAAAATDAPDVEAAITETAPADVFIPGAQPSETASDDDAEFDSEPGSQVRTEPTRESDETDDGEETDWIR</sequence>
<dbReference type="Proteomes" id="UP000031488">
    <property type="component" value="Unassembled WGS sequence"/>
</dbReference>
<feature type="region of interest" description="Disordered" evidence="1">
    <location>
        <begin position="322"/>
        <end position="424"/>
    </location>
</feature>
<dbReference type="AlphaFoldDB" id="A0A0B8ZZA8"/>
<feature type="compositionally biased region" description="Acidic residues" evidence="1">
    <location>
        <begin position="388"/>
        <end position="397"/>
    </location>
</feature>
<gene>
    <name evidence="2" type="ORF">AE0388_2380</name>
</gene>
<dbReference type="EMBL" id="JTJZ01000020">
    <property type="protein sequence ID" value="KHS51830.1"/>
    <property type="molecule type" value="Genomic_DNA"/>
</dbReference>
<dbReference type="SUPFAM" id="SSF56112">
    <property type="entry name" value="Protein kinase-like (PK-like)"/>
    <property type="match status" value="1"/>
</dbReference>
<evidence type="ECO:0000313" key="3">
    <source>
        <dbReference type="Proteomes" id="UP000031488"/>
    </source>
</evidence>
<dbReference type="InterPro" id="IPR011009">
    <property type="entry name" value="Kinase-like_dom_sf"/>
</dbReference>
<name>A0A0B8ZZA8_BRELN</name>
<proteinExistence type="predicted"/>
<keyword evidence="3" id="KW-1185">Reference proteome</keyword>
<dbReference type="Gene3D" id="3.90.1200.10">
    <property type="match status" value="1"/>
</dbReference>
<feature type="compositionally biased region" description="Acidic residues" evidence="1">
    <location>
        <begin position="412"/>
        <end position="424"/>
    </location>
</feature>
<comment type="caution">
    <text evidence="2">The sequence shown here is derived from an EMBL/GenBank/DDBJ whole genome shotgun (WGS) entry which is preliminary data.</text>
</comment>
<accession>A0A0B8ZZA8</accession>